<protein>
    <submittedName>
        <fullName evidence="1">Uncharacterized protein</fullName>
    </submittedName>
</protein>
<name>A0A4P7NLP8_PYROR</name>
<evidence type="ECO:0000313" key="2">
    <source>
        <dbReference type="Proteomes" id="UP000294847"/>
    </source>
</evidence>
<accession>A0A4P7NLP8</accession>
<dbReference type="EMBL" id="CP034208">
    <property type="protein sequence ID" value="QBZ63105.1"/>
    <property type="molecule type" value="Genomic_DNA"/>
</dbReference>
<sequence length="89" mass="9504">MEDGSMPIWRTGTNQPLLSARTCGSFVYSVVPFCMIEIDAAVSNPSRCVSHVNLGIGTHVTVGFLVLPTASQNPDVILQLAPLVIFTSN</sequence>
<dbReference type="Proteomes" id="UP000294847">
    <property type="component" value="Chromosome 5"/>
</dbReference>
<dbReference type="AlphaFoldDB" id="A0A4P7NLP8"/>
<reference evidence="1 2" key="1">
    <citation type="journal article" date="2019" name="Mol. Biol. Evol.">
        <title>Blast fungal genomes show frequent chromosomal changes, gene gains and losses, and effector gene turnover.</title>
        <authorList>
            <person name="Gomez Luciano L.B."/>
            <person name="Jason Tsai I."/>
            <person name="Chuma I."/>
            <person name="Tosa Y."/>
            <person name="Chen Y.H."/>
            <person name="Li J.Y."/>
            <person name="Li M.Y."/>
            <person name="Jade Lu M.Y."/>
            <person name="Nakayashiki H."/>
            <person name="Li W.H."/>
        </authorList>
    </citation>
    <scope>NUCLEOTIDE SEQUENCE [LARGE SCALE GENOMIC DNA]</scope>
    <source>
        <strain evidence="1">MZ5-1-6</strain>
    </source>
</reference>
<proteinExistence type="predicted"/>
<gene>
    <name evidence="1" type="ORF">PoMZ_11999</name>
</gene>
<organism evidence="1 2">
    <name type="scientific">Pyricularia oryzae</name>
    <name type="common">Rice blast fungus</name>
    <name type="synonym">Magnaporthe oryzae</name>
    <dbReference type="NCBI Taxonomy" id="318829"/>
    <lineage>
        <taxon>Eukaryota</taxon>
        <taxon>Fungi</taxon>
        <taxon>Dikarya</taxon>
        <taxon>Ascomycota</taxon>
        <taxon>Pezizomycotina</taxon>
        <taxon>Sordariomycetes</taxon>
        <taxon>Sordariomycetidae</taxon>
        <taxon>Magnaporthales</taxon>
        <taxon>Pyriculariaceae</taxon>
        <taxon>Pyricularia</taxon>
    </lineage>
</organism>
<evidence type="ECO:0000313" key="1">
    <source>
        <dbReference type="EMBL" id="QBZ63105.1"/>
    </source>
</evidence>